<protein>
    <submittedName>
        <fullName evidence="1">Uncharacterized protein</fullName>
    </submittedName>
</protein>
<evidence type="ECO:0000313" key="1">
    <source>
        <dbReference type="EMBL" id="MDI3321492.1"/>
    </source>
</evidence>
<evidence type="ECO:0000313" key="2">
    <source>
        <dbReference type="Proteomes" id="UP001226434"/>
    </source>
</evidence>
<name>A0ABT6RFZ5_9BACT</name>
<accession>A0ABT6RFZ5</accession>
<keyword evidence="2" id="KW-1185">Reference proteome</keyword>
<proteinExistence type="predicted"/>
<gene>
    <name evidence="1" type="ORF">QJ048_16980</name>
</gene>
<dbReference type="Proteomes" id="UP001226434">
    <property type="component" value="Unassembled WGS sequence"/>
</dbReference>
<dbReference type="RefSeq" id="WP_282335602.1">
    <property type="nucleotide sequence ID" value="NZ_JASBRG010000007.1"/>
</dbReference>
<comment type="caution">
    <text evidence="1">The sequence shown here is derived from an EMBL/GenBank/DDBJ whole genome shotgun (WGS) entry which is preliminary data.</text>
</comment>
<reference evidence="1 2" key="1">
    <citation type="submission" date="2023-05" db="EMBL/GenBank/DDBJ databases">
        <title>Genome sequence of Pinibacter sp. MAH-24.</title>
        <authorList>
            <person name="Huq M.A."/>
        </authorList>
    </citation>
    <scope>NUCLEOTIDE SEQUENCE [LARGE SCALE GENOMIC DNA]</scope>
    <source>
        <strain evidence="1 2">MAH-24</strain>
    </source>
</reference>
<dbReference type="EMBL" id="JASBRG010000007">
    <property type="protein sequence ID" value="MDI3321492.1"/>
    <property type="molecule type" value="Genomic_DNA"/>
</dbReference>
<organism evidence="1 2">
    <name type="scientific">Pinibacter soli</name>
    <dbReference type="NCBI Taxonomy" id="3044211"/>
    <lineage>
        <taxon>Bacteria</taxon>
        <taxon>Pseudomonadati</taxon>
        <taxon>Bacteroidota</taxon>
        <taxon>Chitinophagia</taxon>
        <taxon>Chitinophagales</taxon>
        <taxon>Chitinophagaceae</taxon>
        <taxon>Pinibacter</taxon>
    </lineage>
</organism>
<sequence>MFLFSYDKFDFWPIYQTIIRFYPLGIKKDETKFFFEYPGYKELRKIITDEIVDKTQFEHWNNFTNQIAKETGKYVFGTTNILNPCLSSYIELEKNIADNLIRTKELHFYVSLLGPFYTVFGQDKNTVKMEDNDSYHSTNYFAVSPENEFAEGFNIVCEKIEKQFKGFRFVPFHIYQQKVEGLFIHNWNENATSSVFHALFNNSIDFDNVRTLGKEFYKSEDWIKEGYVDTGAKWISYPPDRRHT</sequence>